<keyword evidence="1" id="KW-0812">Transmembrane</keyword>
<evidence type="ECO:0000256" key="1">
    <source>
        <dbReference type="SAM" id="Phobius"/>
    </source>
</evidence>
<keyword evidence="1" id="KW-1133">Transmembrane helix</keyword>
<protein>
    <recommendedName>
        <fullName evidence="4">M penetrans paralogue family 26</fullName>
    </recommendedName>
</protein>
<proteinExistence type="predicted"/>
<reference evidence="2 3" key="1">
    <citation type="submission" date="2016-10" db="EMBL/GenBank/DDBJ databases">
        <authorList>
            <person name="Varghese N."/>
            <person name="Submissions S."/>
        </authorList>
    </citation>
    <scope>NUCLEOTIDE SEQUENCE [LARGE SCALE GENOMIC DNA]</scope>
    <source>
        <strain evidence="2 3">Mar_2010_102</strain>
    </source>
</reference>
<evidence type="ECO:0008006" key="4">
    <source>
        <dbReference type="Google" id="ProtNLM"/>
    </source>
</evidence>
<dbReference type="InterPro" id="IPR011655">
    <property type="entry name" value="MpPF26"/>
</dbReference>
<dbReference type="PROSITE" id="PS51257">
    <property type="entry name" value="PROKAR_LIPOPROTEIN"/>
    <property type="match status" value="1"/>
</dbReference>
<dbReference type="Pfam" id="PF07666">
    <property type="entry name" value="MpPF26"/>
    <property type="match status" value="1"/>
</dbReference>
<organism evidence="2 3">
    <name type="scientific">Christiangramia echinicola</name>
    <dbReference type="NCBI Taxonomy" id="279359"/>
    <lineage>
        <taxon>Bacteria</taxon>
        <taxon>Pseudomonadati</taxon>
        <taxon>Bacteroidota</taxon>
        <taxon>Flavobacteriia</taxon>
        <taxon>Flavobacteriales</taxon>
        <taxon>Flavobacteriaceae</taxon>
        <taxon>Christiangramia</taxon>
    </lineage>
</organism>
<name>A0A1H1R072_9FLAO</name>
<feature type="transmembrane region" description="Helical" evidence="1">
    <location>
        <begin position="66"/>
        <end position="89"/>
    </location>
</feature>
<evidence type="ECO:0000313" key="3">
    <source>
        <dbReference type="Proteomes" id="UP000198858"/>
    </source>
</evidence>
<dbReference type="NCBIfam" id="NF040945">
    <property type="entry name" value="CCC_membrane"/>
    <property type="match status" value="1"/>
</dbReference>
<keyword evidence="3" id="KW-1185">Reference proteome</keyword>
<dbReference type="Proteomes" id="UP000198858">
    <property type="component" value="Chromosome I"/>
</dbReference>
<accession>A0A1H1R072</accession>
<gene>
    <name evidence="2" type="ORF">SAMN04488552_2711</name>
</gene>
<dbReference type="AlphaFoldDB" id="A0A1H1R072"/>
<feature type="transmembrane region" description="Helical" evidence="1">
    <location>
        <begin position="12"/>
        <end position="39"/>
    </location>
</feature>
<evidence type="ECO:0000313" key="2">
    <source>
        <dbReference type="EMBL" id="SDS29188.1"/>
    </source>
</evidence>
<dbReference type="RefSeq" id="WP_089663329.1">
    <property type="nucleotide sequence ID" value="NZ_LT629745.1"/>
</dbReference>
<keyword evidence="1" id="KW-0472">Membrane</keyword>
<dbReference type="EMBL" id="LT629745">
    <property type="protein sequence ID" value="SDS29188.1"/>
    <property type="molecule type" value="Genomic_DNA"/>
</dbReference>
<sequence length="108" mass="11589">MEKRELPNSTLILVFGILSIIGCCCYGVAGVIFGIIALVMSKRATEIYSADPELYTGFNNVKTGRILAIIGLVLSALSLISTIAAVIMYGGLEGIQEMQQEILREYGG</sequence>
<dbReference type="STRING" id="1250231.SAMN04488552_2711"/>